<protein>
    <submittedName>
        <fullName evidence="1">Uncharacterized protein</fullName>
    </submittedName>
</protein>
<dbReference type="Proteomes" id="UP001501509">
    <property type="component" value="Unassembled WGS sequence"/>
</dbReference>
<dbReference type="EMBL" id="BAAATD010000005">
    <property type="protein sequence ID" value="GAA2602445.1"/>
    <property type="molecule type" value="Genomic_DNA"/>
</dbReference>
<organism evidence="1 2">
    <name type="scientific">Actinomadura fulvescens</name>
    <dbReference type="NCBI Taxonomy" id="46160"/>
    <lineage>
        <taxon>Bacteria</taxon>
        <taxon>Bacillati</taxon>
        <taxon>Actinomycetota</taxon>
        <taxon>Actinomycetes</taxon>
        <taxon>Streptosporangiales</taxon>
        <taxon>Thermomonosporaceae</taxon>
        <taxon>Actinomadura</taxon>
    </lineage>
</organism>
<comment type="caution">
    <text evidence="1">The sequence shown here is derived from an EMBL/GenBank/DDBJ whole genome shotgun (WGS) entry which is preliminary data.</text>
</comment>
<sequence length="62" mass="6613">MALSDGRPDTAAYADQGVEEFRQASAQDIRDLINVLVTGPHTTFLAPQGPDTLDSRSIGIGR</sequence>
<evidence type="ECO:0000313" key="1">
    <source>
        <dbReference type="EMBL" id="GAA2602445.1"/>
    </source>
</evidence>
<keyword evidence="2" id="KW-1185">Reference proteome</keyword>
<evidence type="ECO:0000313" key="2">
    <source>
        <dbReference type="Proteomes" id="UP001501509"/>
    </source>
</evidence>
<name>A0ABP6C8K9_9ACTN</name>
<gene>
    <name evidence="1" type="ORF">GCM10010411_40330</name>
</gene>
<accession>A0ABP6C8K9</accession>
<proteinExistence type="predicted"/>
<reference evidence="2" key="1">
    <citation type="journal article" date="2019" name="Int. J. Syst. Evol. Microbiol.">
        <title>The Global Catalogue of Microorganisms (GCM) 10K type strain sequencing project: providing services to taxonomists for standard genome sequencing and annotation.</title>
        <authorList>
            <consortium name="The Broad Institute Genomics Platform"/>
            <consortium name="The Broad Institute Genome Sequencing Center for Infectious Disease"/>
            <person name="Wu L."/>
            <person name="Ma J."/>
        </authorList>
    </citation>
    <scope>NUCLEOTIDE SEQUENCE [LARGE SCALE GENOMIC DNA]</scope>
    <source>
        <strain evidence="2">JCM 6833</strain>
    </source>
</reference>